<organism evidence="1 2">
    <name type="scientific">Araneus ventricosus</name>
    <name type="common">Orbweaver spider</name>
    <name type="synonym">Epeira ventricosa</name>
    <dbReference type="NCBI Taxonomy" id="182803"/>
    <lineage>
        <taxon>Eukaryota</taxon>
        <taxon>Metazoa</taxon>
        <taxon>Ecdysozoa</taxon>
        <taxon>Arthropoda</taxon>
        <taxon>Chelicerata</taxon>
        <taxon>Arachnida</taxon>
        <taxon>Araneae</taxon>
        <taxon>Araneomorphae</taxon>
        <taxon>Entelegynae</taxon>
        <taxon>Araneoidea</taxon>
        <taxon>Araneidae</taxon>
        <taxon>Araneus</taxon>
    </lineage>
</organism>
<proteinExistence type="predicted"/>
<comment type="caution">
    <text evidence="1">The sequence shown here is derived from an EMBL/GenBank/DDBJ whole genome shotgun (WGS) entry which is preliminary data.</text>
</comment>
<dbReference type="PANTHER" id="PTHR46601">
    <property type="entry name" value="ULP_PROTEASE DOMAIN-CONTAINING PROTEIN"/>
    <property type="match status" value="1"/>
</dbReference>
<protein>
    <submittedName>
        <fullName evidence="1">Uncharacterized protein</fullName>
    </submittedName>
</protein>
<name>A0A4Y2WK07_ARAVE</name>
<dbReference type="EMBL" id="BGPR01061266">
    <property type="protein sequence ID" value="GBO36976.1"/>
    <property type="molecule type" value="Genomic_DNA"/>
</dbReference>
<dbReference type="Proteomes" id="UP000499080">
    <property type="component" value="Unassembled WGS sequence"/>
</dbReference>
<reference evidence="1 2" key="1">
    <citation type="journal article" date="2019" name="Sci. Rep.">
        <title>Orb-weaving spider Araneus ventricosus genome elucidates the spidroin gene catalogue.</title>
        <authorList>
            <person name="Kono N."/>
            <person name="Nakamura H."/>
            <person name="Ohtoshi R."/>
            <person name="Moran D.A.P."/>
            <person name="Shinohara A."/>
            <person name="Yoshida Y."/>
            <person name="Fujiwara M."/>
            <person name="Mori M."/>
            <person name="Tomita M."/>
            <person name="Arakawa K."/>
        </authorList>
    </citation>
    <scope>NUCLEOTIDE SEQUENCE [LARGE SCALE GENOMIC DNA]</scope>
</reference>
<dbReference type="PANTHER" id="PTHR46601:SF1">
    <property type="entry name" value="ADF-H DOMAIN-CONTAINING PROTEIN"/>
    <property type="match status" value="1"/>
</dbReference>
<evidence type="ECO:0000313" key="2">
    <source>
        <dbReference type="Proteomes" id="UP000499080"/>
    </source>
</evidence>
<gene>
    <name evidence="1" type="ORF">AVEN_110502_1</name>
</gene>
<dbReference type="AlphaFoldDB" id="A0A4Y2WK07"/>
<sequence>MYLCLHEKDLKLKAHCPFFATGNGKLECDGTVKHLARKQSLQHLDRQITTTSELFEFCKKKILPNISSKEVVDSTRLTLESHIKYAQTLSEIRLFHNFQPIDDLGMIEARRISSDGKPALTFNLLNKQQTLLVKMKDLYPGSFIGCIYDNLWYFGMVNVEEEDVTVKFLHPHGPSQ</sequence>
<evidence type="ECO:0000313" key="1">
    <source>
        <dbReference type="EMBL" id="GBO36976.1"/>
    </source>
</evidence>
<keyword evidence="2" id="KW-1185">Reference proteome</keyword>
<accession>A0A4Y2WK07</accession>